<dbReference type="EMBL" id="WHVB01000003">
    <property type="protein sequence ID" value="KAF8484762.1"/>
    <property type="molecule type" value="Genomic_DNA"/>
</dbReference>
<dbReference type="Pfam" id="PF15870">
    <property type="entry name" value="EloA-BP1"/>
    <property type="match status" value="1"/>
</dbReference>
<proteinExistence type="inferred from homology"/>
<evidence type="ECO:0000256" key="4">
    <source>
        <dbReference type="ARBA" id="ARBA00022801"/>
    </source>
</evidence>
<evidence type="ECO:0000256" key="5">
    <source>
        <dbReference type="ARBA" id="ARBA00022839"/>
    </source>
</evidence>
<protein>
    <submittedName>
        <fullName evidence="9">Ribonuclease H-like domain-containing protein</fullName>
    </submittedName>
</protein>
<accession>A0A9P5N2G7</accession>
<dbReference type="CDD" id="cd06145">
    <property type="entry name" value="REX1_like"/>
    <property type="match status" value="1"/>
</dbReference>
<dbReference type="InterPro" id="IPR034922">
    <property type="entry name" value="REX1-like_exo"/>
</dbReference>
<dbReference type="InterPro" id="IPR013520">
    <property type="entry name" value="Ribonucl_H"/>
</dbReference>
<dbReference type="SMART" id="SM00479">
    <property type="entry name" value="EXOIII"/>
    <property type="match status" value="1"/>
</dbReference>
<evidence type="ECO:0000256" key="7">
    <source>
        <dbReference type="SAM" id="MobiDB-lite"/>
    </source>
</evidence>
<dbReference type="InterPro" id="IPR012337">
    <property type="entry name" value="RNaseH-like_sf"/>
</dbReference>
<keyword evidence="3" id="KW-0540">Nuclease</keyword>
<dbReference type="InterPro" id="IPR031736">
    <property type="entry name" value="REXO1-like_dom"/>
</dbReference>
<keyword evidence="6" id="KW-0539">Nucleus</keyword>
<evidence type="ECO:0000313" key="10">
    <source>
        <dbReference type="Proteomes" id="UP000759537"/>
    </source>
</evidence>
<name>A0A9P5N2G7_9AGAM</name>
<gene>
    <name evidence="9" type="ORF">DFH94DRAFT_715946</name>
</gene>
<evidence type="ECO:0000256" key="6">
    <source>
        <dbReference type="ARBA" id="ARBA00023242"/>
    </source>
</evidence>
<evidence type="ECO:0000256" key="3">
    <source>
        <dbReference type="ARBA" id="ARBA00022722"/>
    </source>
</evidence>
<sequence>MFHTGRFFRDVPCPLRDACDRPICLFSHNFTPVPAPAPTRVVPAKRHAPPELDPPPPSRPSSANAERPTKLRRTGPAAKPVAIPTASSSPTGVPVLAINAGQSKIPVSMRQKMLKSLYDHFVTLYNAVLPQDPSLASEHAQRHEQEIYERTTTATYRNTVITSITALKKRPSPTSLTHPSIGTAGDLAARRKESETLTSLRLTRSELEPLLLTYEDQLRWNYVVDIPVEWGPGGESPTADGEIFTCERCKEPYAVRPLDHSPTIAKACTYHWGKALYRSIGGERTRTYTCCSQTADGHAEGCARGPHVFYETDPSLLHARYPFSETQSITSSALDIAALDCEMIYTIGGFRIARVSVVDVSGEEVFDEFIKLDDGVKVVDLNTRFSGIHPEEYAARSVLPLESIRRALARFISADTILIGHALDNDLRALRLVHRRVVDTAALFPHSRGPPYRRALRDLTKEYLSRTIQEGGGSKGHSSVEDSVASLDLVKWFVLNKKTKPDTEDAGGSRGGSGGKALLSKT</sequence>
<dbReference type="GO" id="GO:0005634">
    <property type="term" value="C:nucleus"/>
    <property type="evidence" value="ECO:0007669"/>
    <property type="project" value="UniProtKB-SubCell"/>
</dbReference>
<dbReference type="PANTHER" id="PTHR12801:SF115">
    <property type="entry name" value="FI18136P1-RELATED"/>
    <property type="match status" value="1"/>
</dbReference>
<evidence type="ECO:0000256" key="2">
    <source>
        <dbReference type="ARBA" id="ARBA00006357"/>
    </source>
</evidence>
<dbReference type="SUPFAM" id="SSF53098">
    <property type="entry name" value="Ribonuclease H-like"/>
    <property type="match status" value="1"/>
</dbReference>
<comment type="subcellular location">
    <subcellularLocation>
        <location evidence="1">Nucleus</location>
    </subcellularLocation>
</comment>
<dbReference type="GO" id="GO:0004527">
    <property type="term" value="F:exonuclease activity"/>
    <property type="evidence" value="ECO:0007669"/>
    <property type="project" value="UniProtKB-KW"/>
</dbReference>
<dbReference type="GO" id="GO:0003676">
    <property type="term" value="F:nucleic acid binding"/>
    <property type="evidence" value="ECO:0007669"/>
    <property type="project" value="InterPro"/>
</dbReference>
<dbReference type="OrthoDB" id="8191639at2759"/>
<keyword evidence="10" id="KW-1185">Reference proteome</keyword>
<comment type="caution">
    <text evidence="9">The sequence shown here is derived from an EMBL/GenBank/DDBJ whole genome shotgun (WGS) entry which is preliminary data.</text>
</comment>
<dbReference type="GO" id="GO:0010629">
    <property type="term" value="P:negative regulation of gene expression"/>
    <property type="evidence" value="ECO:0007669"/>
    <property type="project" value="UniProtKB-ARBA"/>
</dbReference>
<dbReference type="PANTHER" id="PTHR12801">
    <property type="entry name" value="RNA EXONUCLEASE REXO1 / RECO3 FAMILY MEMBER-RELATED"/>
    <property type="match status" value="1"/>
</dbReference>
<feature type="domain" description="Exonuclease" evidence="8">
    <location>
        <begin position="335"/>
        <end position="499"/>
    </location>
</feature>
<feature type="region of interest" description="Disordered" evidence="7">
    <location>
        <begin position="500"/>
        <end position="522"/>
    </location>
</feature>
<organism evidence="9 10">
    <name type="scientific">Russula ochroleuca</name>
    <dbReference type="NCBI Taxonomy" id="152965"/>
    <lineage>
        <taxon>Eukaryota</taxon>
        <taxon>Fungi</taxon>
        <taxon>Dikarya</taxon>
        <taxon>Basidiomycota</taxon>
        <taxon>Agaricomycotina</taxon>
        <taxon>Agaricomycetes</taxon>
        <taxon>Russulales</taxon>
        <taxon>Russulaceae</taxon>
        <taxon>Russula</taxon>
    </lineage>
</organism>
<reference evidence="9" key="2">
    <citation type="journal article" date="2020" name="Nat. Commun.">
        <title>Large-scale genome sequencing of mycorrhizal fungi provides insights into the early evolution of symbiotic traits.</title>
        <authorList>
            <person name="Miyauchi S."/>
            <person name="Kiss E."/>
            <person name="Kuo A."/>
            <person name="Drula E."/>
            <person name="Kohler A."/>
            <person name="Sanchez-Garcia M."/>
            <person name="Morin E."/>
            <person name="Andreopoulos B."/>
            <person name="Barry K.W."/>
            <person name="Bonito G."/>
            <person name="Buee M."/>
            <person name="Carver A."/>
            <person name="Chen C."/>
            <person name="Cichocki N."/>
            <person name="Clum A."/>
            <person name="Culley D."/>
            <person name="Crous P.W."/>
            <person name="Fauchery L."/>
            <person name="Girlanda M."/>
            <person name="Hayes R.D."/>
            <person name="Keri Z."/>
            <person name="LaButti K."/>
            <person name="Lipzen A."/>
            <person name="Lombard V."/>
            <person name="Magnuson J."/>
            <person name="Maillard F."/>
            <person name="Murat C."/>
            <person name="Nolan M."/>
            <person name="Ohm R.A."/>
            <person name="Pangilinan J."/>
            <person name="Pereira M.F."/>
            <person name="Perotto S."/>
            <person name="Peter M."/>
            <person name="Pfister S."/>
            <person name="Riley R."/>
            <person name="Sitrit Y."/>
            <person name="Stielow J.B."/>
            <person name="Szollosi G."/>
            <person name="Zifcakova L."/>
            <person name="Stursova M."/>
            <person name="Spatafora J.W."/>
            <person name="Tedersoo L."/>
            <person name="Vaario L.M."/>
            <person name="Yamada A."/>
            <person name="Yan M."/>
            <person name="Wang P."/>
            <person name="Xu J."/>
            <person name="Bruns T."/>
            <person name="Baldrian P."/>
            <person name="Vilgalys R."/>
            <person name="Dunand C."/>
            <person name="Henrissat B."/>
            <person name="Grigoriev I.V."/>
            <person name="Hibbett D."/>
            <person name="Nagy L.G."/>
            <person name="Martin F.M."/>
        </authorList>
    </citation>
    <scope>NUCLEOTIDE SEQUENCE</scope>
    <source>
        <strain evidence="9">Prilba</strain>
    </source>
</reference>
<keyword evidence="4" id="KW-0378">Hydrolase</keyword>
<feature type="region of interest" description="Disordered" evidence="7">
    <location>
        <begin position="170"/>
        <end position="189"/>
    </location>
</feature>
<dbReference type="FunFam" id="3.30.420.10:FF:000031">
    <property type="entry name" value="RNA exonuclease 1"/>
    <property type="match status" value="1"/>
</dbReference>
<dbReference type="InterPro" id="IPR036397">
    <property type="entry name" value="RNaseH_sf"/>
</dbReference>
<evidence type="ECO:0000313" key="9">
    <source>
        <dbReference type="EMBL" id="KAF8484762.1"/>
    </source>
</evidence>
<dbReference type="Proteomes" id="UP000759537">
    <property type="component" value="Unassembled WGS sequence"/>
</dbReference>
<evidence type="ECO:0000259" key="8">
    <source>
        <dbReference type="SMART" id="SM00479"/>
    </source>
</evidence>
<dbReference type="AlphaFoldDB" id="A0A9P5N2G7"/>
<feature type="region of interest" description="Disordered" evidence="7">
    <location>
        <begin position="36"/>
        <end position="90"/>
    </location>
</feature>
<comment type="similarity">
    <text evidence="2">Belongs to the REXO1/REXO3 family.</text>
</comment>
<evidence type="ECO:0000256" key="1">
    <source>
        <dbReference type="ARBA" id="ARBA00004123"/>
    </source>
</evidence>
<dbReference type="InterPro" id="IPR047021">
    <property type="entry name" value="REXO1/3/4-like"/>
</dbReference>
<reference evidence="9" key="1">
    <citation type="submission" date="2019-10" db="EMBL/GenBank/DDBJ databases">
        <authorList>
            <consortium name="DOE Joint Genome Institute"/>
            <person name="Kuo A."/>
            <person name="Miyauchi S."/>
            <person name="Kiss E."/>
            <person name="Drula E."/>
            <person name="Kohler A."/>
            <person name="Sanchez-Garcia M."/>
            <person name="Andreopoulos B."/>
            <person name="Barry K.W."/>
            <person name="Bonito G."/>
            <person name="Buee M."/>
            <person name="Carver A."/>
            <person name="Chen C."/>
            <person name="Cichocki N."/>
            <person name="Clum A."/>
            <person name="Culley D."/>
            <person name="Crous P.W."/>
            <person name="Fauchery L."/>
            <person name="Girlanda M."/>
            <person name="Hayes R."/>
            <person name="Keri Z."/>
            <person name="LaButti K."/>
            <person name="Lipzen A."/>
            <person name="Lombard V."/>
            <person name="Magnuson J."/>
            <person name="Maillard F."/>
            <person name="Morin E."/>
            <person name="Murat C."/>
            <person name="Nolan M."/>
            <person name="Ohm R."/>
            <person name="Pangilinan J."/>
            <person name="Pereira M."/>
            <person name="Perotto S."/>
            <person name="Peter M."/>
            <person name="Riley R."/>
            <person name="Sitrit Y."/>
            <person name="Stielow B."/>
            <person name="Szollosi G."/>
            <person name="Zifcakova L."/>
            <person name="Stursova M."/>
            <person name="Spatafora J.W."/>
            <person name="Tedersoo L."/>
            <person name="Vaario L.-M."/>
            <person name="Yamada A."/>
            <person name="Yan M."/>
            <person name="Wang P."/>
            <person name="Xu J."/>
            <person name="Bruns T."/>
            <person name="Baldrian P."/>
            <person name="Vilgalys R."/>
            <person name="Henrissat B."/>
            <person name="Grigoriev I.V."/>
            <person name="Hibbett D."/>
            <person name="Nagy L.G."/>
            <person name="Martin F.M."/>
        </authorList>
    </citation>
    <scope>NUCLEOTIDE SEQUENCE</scope>
    <source>
        <strain evidence="9">Prilba</strain>
    </source>
</reference>
<dbReference type="Gene3D" id="3.30.420.10">
    <property type="entry name" value="Ribonuclease H-like superfamily/Ribonuclease H"/>
    <property type="match status" value="1"/>
</dbReference>
<keyword evidence="5" id="KW-0269">Exonuclease</keyword>